<dbReference type="AlphaFoldDB" id="A0A9P8MQP0"/>
<feature type="transmembrane region" description="Helical" evidence="2">
    <location>
        <begin position="57"/>
        <end position="84"/>
    </location>
</feature>
<gene>
    <name evidence="3" type="ORF">HRG_09454</name>
</gene>
<dbReference type="Proteomes" id="UP000824596">
    <property type="component" value="Unassembled WGS sequence"/>
</dbReference>
<evidence type="ECO:0000256" key="1">
    <source>
        <dbReference type="SAM" id="MobiDB-lite"/>
    </source>
</evidence>
<keyword evidence="4" id="KW-1185">Reference proteome</keyword>
<evidence type="ECO:0000313" key="3">
    <source>
        <dbReference type="EMBL" id="KAH0959672.1"/>
    </source>
</evidence>
<sequence length="457" mass="50141">MDDNNCPRIPGFTHNGDCNLICKSSDWKDILVFFLGNYGAHAATVIGRPGQSSLTRAFSLVLALFFPGAGVLTGITAIASLALFAPTELTRAARAGALCIVVKADRHPGATHDVEASHQQVSSSEHDETLSHHPSQFLRSMESLAYLRAIGFCYNAIKALISIGQLLFSVLTLYETRGNQIAVFGYAAFGLTAAPYFWMSLVNLLGNLMCPQYPNIFIVNSPTLDQLRTEAEGKGLAHRYPFDGTVGRISKETEARVLDVNGHLLRYTTALEVFFNRMDPEKSPETWTLVCHAVVAYMVAAVPIAIVGGLSRFDPGQSAAYQRVWTMIWLCFGPMVGIGYGMWVLPLFESWPVLWRTMMIRKEDELSEEALVLGHEKKTTIHGNQEEEKTKGPGDARPPNGTVETRSGDAPRVVIWTQLARFALVAIFVSVYMAPAVGGFVVVGQMLMQYGTCNKIN</sequence>
<dbReference type="GeneID" id="68358583"/>
<feature type="region of interest" description="Disordered" evidence="1">
    <location>
        <begin position="377"/>
        <end position="406"/>
    </location>
</feature>
<feature type="transmembrane region" description="Helical" evidence="2">
    <location>
        <begin position="422"/>
        <end position="448"/>
    </location>
</feature>
<feature type="transmembrane region" description="Helical" evidence="2">
    <location>
        <begin position="180"/>
        <end position="199"/>
    </location>
</feature>
<feature type="transmembrane region" description="Helical" evidence="2">
    <location>
        <begin position="287"/>
        <end position="307"/>
    </location>
</feature>
<dbReference type="EMBL" id="JAIZPD010000012">
    <property type="protein sequence ID" value="KAH0959672.1"/>
    <property type="molecule type" value="Genomic_DNA"/>
</dbReference>
<keyword evidence="2" id="KW-0472">Membrane</keyword>
<feature type="compositionally biased region" description="Basic and acidic residues" evidence="1">
    <location>
        <begin position="377"/>
        <end position="394"/>
    </location>
</feature>
<reference evidence="3" key="1">
    <citation type="submission" date="2021-09" db="EMBL/GenBank/DDBJ databases">
        <title>A high-quality genome of the endoparasitic fungus Hirsutella rhossiliensis with a comparison of Hirsutella genomes reveals transposable elements contributing to genome size variation.</title>
        <authorList>
            <person name="Lin R."/>
            <person name="Jiao Y."/>
            <person name="Sun X."/>
            <person name="Ling J."/>
            <person name="Xie B."/>
            <person name="Cheng X."/>
        </authorList>
    </citation>
    <scope>NUCLEOTIDE SEQUENCE</scope>
    <source>
        <strain evidence="3">HR02</strain>
    </source>
</reference>
<evidence type="ECO:0000313" key="4">
    <source>
        <dbReference type="Proteomes" id="UP000824596"/>
    </source>
</evidence>
<dbReference type="OrthoDB" id="5406607at2759"/>
<organism evidence="3 4">
    <name type="scientific">Hirsutella rhossiliensis</name>
    <dbReference type="NCBI Taxonomy" id="111463"/>
    <lineage>
        <taxon>Eukaryota</taxon>
        <taxon>Fungi</taxon>
        <taxon>Dikarya</taxon>
        <taxon>Ascomycota</taxon>
        <taxon>Pezizomycotina</taxon>
        <taxon>Sordariomycetes</taxon>
        <taxon>Hypocreomycetidae</taxon>
        <taxon>Hypocreales</taxon>
        <taxon>Ophiocordycipitaceae</taxon>
        <taxon>Hirsutella</taxon>
    </lineage>
</organism>
<comment type="caution">
    <text evidence="3">The sequence shown here is derived from an EMBL/GenBank/DDBJ whole genome shotgun (WGS) entry which is preliminary data.</text>
</comment>
<feature type="transmembrane region" description="Helical" evidence="2">
    <location>
        <begin position="327"/>
        <end position="348"/>
    </location>
</feature>
<keyword evidence="2" id="KW-0812">Transmembrane</keyword>
<proteinExistence type="predicted"/>
<accession>A0A9P8MQP0</accession>
<keyword evidence="2" id="KW-1133">Transmembrane helix</keyword>
<name>A0A9P8MQP0_9HYPO</name>
<dbReference type="RefSeq" id="XP_044717185.1">
    <property type="nucleotide sequence ID" value="XM_044867925.1"/>
</dbReference>
<feature type="transmembrane region" description="Helical" evidence="2">
    <location>
        <begin position="145"/>
        <end position="168"/>
    </location>
</feature>
<evidence type="ECO:0000256" key="2">
    <source>
        <dbReference type="SAM" id="Phobius"/>
    </source>
</evidence>
<protein>
    <submittedName>
        <fullName evidence="3">Uncharacterized protein</fullName>
    </submittedName>
</protein>